<reference evidence="2 3" key="1">
    <citation type="submission" date="2020-08" db="EMBL/GenBank/DDBJ databases">
        <title>Genomic Encyclopedia of Type Strains, Phase IV (KMG-V): Genome sequencing to study the core and pangenomes of soil and plant-associated prokaryotes.</title>
        <authorList>
            <person name="Whitman W."/>
        </authorList>
    </citation>
    <scope>NUCLEOTIDE SEQUENCE [LARGE SCALE GENOMIC DNA]</scope>
    <source>
        <strain evidence="2 3">M8UP14</strain>
    </source>
</reference>
<evidence type="ECO:0008006" key="4">
    <source>
        <dbReference type="Google" id="ProtNLM"/>
    </source>
</evidence>
<protein>
    <recommendedName>
        <fullName evidence="4">Outer membrane protein beta-barrel domain-containing protein</fullName>
    </recommendedName>
</protein>
<name>A0A7W7ZBA1_9BACT</name>
<keyword evidence="1" id="KW-0732">Signal</keyword>
<gene>
    <name evidence="2" type="ORF">HDF16_001317</name>
</gene>
<evidence type="ECO:0000313" key="3">
    <source>
        <dbReference type="Proteomes" id="UP000540989"/>
    </source>
</evidence>
<dbReference type="Proteomes" id="UP000540989">
    <property type="component" value="Unassembled WGS sequence"/>
</dbReference>
<feature type="chain" id="PRO_5031004969" description="Outer membrane protein beta-barrel domain-containing protein" evidence="1">
    <location>
        <begin position="30"/>
        <end position="245"/>
    </location>
</feature>
<evidence type="ECO:0000256" key="1">
    <source>
        <dbReference type="SAM" id="SignalP"/>
    </source>
</evidence>
<dbReference type="RefSeq" id="WP_184214695.1">
    <property type="nucleotide sequence ID" value="NZ_JACHIP010000002.1"/>
</dbReference>
<organism evidence="2 3">
    <name type="scientific">Granulicella aggregans</name>
    <dbReference type="NCBI Taxonomy" id="474949"/>
    <lineage>
        <taxon>Bacteria</taxon>
        <taxon>Pseudomonadati</taxon>
        <taxon>Acidobacteriota</taxon>
        <taxon>Terriglobia</taxon>
        <taxon>Terriglobales</taxon>
        <taxon>Acidobacteriaceae</taxon>
        <taxon>Granulicella</taxon>
    </lineage>
</organism>
<dbReference type="EMBL" id="JACHIP010000002">
    <property type="protein sequence ID" value="MBB5056632.1"/>
    <property type="molecule type" value="Genomic_DNA"/>
</dbReference>
<dbReference type="AlphaFoldDB" id="A0A7W7ZBA1"/>
<comment type="caution">
    <text evidence="2">The sequence shown here is derived from an EMBL/GenBank/DDBJ whole genome shotgun (WGS) entry which is preliminary data.</text>
</comment>
<accession>A0A7W7ZBA1</accession>
<feature type="signal peptide" evidence="1">
    <location>
        <begin position="1"/>
        <end position="29"/>
    </location>
</feature>
<keyword evidence="3" id="KW-1185">Reference proteome</keyword>
<sequence>MFVFGSRTKWFAAVLAVAAMATGSITTQAQSKRQRRETNVNRQARVNRTIKDTYTHRYEVAGGGGFLRFRSGEYLKRNNEVTWATSGTYFLNPKLGITADVRGSYGNANIPNAFALNGQFRPLINEYMFSGGPTYRLYMREKYAVSAVVTGGLAIGNFSGGNKGTASETVGMWKSTNRPVITAGVNFDYNFYPNLAFRFTPTFAGTTFVGTTAIGPLATGGHDIGTFQTNIGFNVGVVYRFGRLK</sequence>
<evidence type="ECO:0000313" key="2">
    <source>
        <dbReference type="EMBL" id="MBB5056632.1"/>
    </source>
</evidence>
<proteinExistence type="predicted"/>